<gene>
    <name evidence="2" type="ORF">GCM10022419_055090</name>
</gene>
<feature type="transmembrane region" description="Helical" evidence="1">
    <location>
        <begin position="123"/>
        <end position="139"/>
    </location>
</feature>
<reference evidence="3" key="1">
    <citation type="journal article" date="2019" name="Int. J. Syst. Evol. Microbiol.">
        <title>The Global Catalogue of Microorganisms (GCM) 10K type strain sequencing project: providing services to taxonomists for standard genome sequencing and annotation.</title>
        <authorList>
            <consortium name="The Broad Institute Genomics Platform"/>
            <consortium name="The Broad Institute Genome Sequencing Center for Infectious Disease"/>
            <person name="Wu L."/>
            <person name="Ma J."/>
        </authorList>
    </citation>
    <scope>NUCLEOTIDE SEQUENCE [LARGE SCALE GENOMIC DNA]</scope>
    <source>
        <strain evidence="3">JCM 17326</strain>
    </source>
</reference>
<dbReference type="Proteomes" id="UP001500630">
    <property type="component" value="Unassembled WGS sequence"/>
</dbReference>
<organism evidence="2 3">
    <name type="scientific">Nonomuraea rosea</name>
    <dbReference type="NCBI Taxonomy" id="638574"/>
    <lineage>
        <taxon>Bacteria</taxon>
        <taxon>Bacillati</taxon>
        <taxon>Actinomycetota</taxon>
        <taxon>Actinomycetes</taxon>
        <taxon>Streptosporangiales</taxon>
        <taxon>Streptosporangiaceae</taxon>
        <taxon>Nonomuraea</taxon>
    </lineage>
</organism>
<feature type="transmembrane region" description="Helical" evidence="1">
    <location>
        <begin position="81"/>
        <end position="103"/>
    </location>
</feature>
<comment type="caution">
    <text evidence="2">The sequence shown here is derived from an EMBL/GenBank/DDBJ whole genome shotgun (WGS) entry which is preliminary data.</text>
</comment>
<keyword evidence="3" id="KW-1185">Reference proteome</keyword>
<protein>
    <recommendedName>
        <fullName evidence="4">DUF3995 domain-containing protein</fullName>
    </recommendedName>
</protein>
<feature type="transmembrane region" description="Helical" evidence="1">
    <location>
        <begin position="46"/>
        <end position="69"/>
    </location>
</feature>
<evidence type="ECO:0000313" key="2">
    <source>
        <dbReference type="EMBL" id="GAA3567322.1"/>
    </source>
</evidence>
<evidence type="ECO:0000256" key="1">
    <source>
        <dbReference type="SAM" id="Phobius"/>
    </source>
</evidence>
<keyword evidence="1" id="KW-1133">Transmembrane helix</keyword>
<dbReference type="EMBL" id="BAABDQ010000012">
    <property type="protein sequence ID" value="GAA3567322.1"/>
    <property type="molecule type" value="Genomic_DNA"/>
</dbReference>
<evidence type="ECO:0000313" key="3">
    <source>
        <dbReference type="Proteomes" id="UP001500630"/>
    </source>
</evidence>
<keyword evidence="1" id="KW-0472">Membrane</keyword>
<name>A0ABP6XHE1_9ACTN</name>
<proteinExistence type="predicted"/>
<keyword evidence="1" id="KW-0812">Transmembrane</keyword>
<accession>A0ABP6XHE1</accession>
<dbReference type="RefSeq" id="WP_345566113.1">
    <property type="nucleotide sequence ID" value="NZ_BAABDQ010000012.1"/>
</dbReference>
<sequence>MFALLPTMYSPCGWARTMPGYCEIASSDAGFGVGVVASMVFSGNMLLFWMAVIESTLLIFAFPALLVALTSKWRGRRFTQAVLGLLVAGGAVNVLANALGRVTSSEVFSIAVFEKLPSGDLELPSIWLGFALMAAACALRRAVRQEDKEVEAPRGAWVRSEGQRSEGIQTR</sequence>
<evidence type="ECO:0008006" key="4">
    <source>
        <dbReference type="Google" id="ProtNLM"/>
    </source>
</evidence>